<protein>
    <submittedName>
        <fullName evidence="1">Uncharacterized protein</fullName>
    </submittedName>
</protein>
<dbReference type="Proteomes" id="UP000051660">
    <property type="component" value="Unassembled WGS sequence"/>
</dbReference>
<organism evidence="1 2">
    <name type="scientific">Bradyrhizobium lablabi</name>
    <dbReference type="NCBI Taxonomy" id="722472"/>
    <lineage>
        <taxon>Bacteria</taxon>
        <taxon>Pseudomonadati</taxon>
        <taxon>Pseudomonadota</taxon>
        <taxon>Alphaproteobacteria</taxon>
        <taxon>Hyphomicrobiales</taxon>
        <taxon>Nitrobacteraceae</taxon>
        <taxon>Bradyrhizobium</taxon>
    </lineage>
</organism>
<gene>
    <name evidence="1" type="ORF">CQ14_37555</name>
</gene>
<accession>A0A0R3MD49</accession>
<evidence type="ECO:0000313" key="1">
    <source>
        <dbReference type="EMBL" id="KRR17804.1"/>
    </source>
</evidence>
<comment type="caution">
    <text evidence="1">The sequence shown here is derived from an EMBL/GenBank/DDBJ whole genome shotgun (WGS) entry which is preliminary data.</text>
</comment>
<reference evidence="1 2" key="1">
    <citation type="submission" date="2014-03" db="EMBL/GenBank/DDBJ databases">
        <title>Bradyrhizobium valentinum sp. nov., isolated from effective nodules of Lupinus mariae-josephae, a lupine endemic of basic-lime soils in Eastern Spain.</title>
        <authorList>
            <person name="Duran D."/>
            <person name="Rey L."/>
            <person name="Navarro A."/>
            <person name="Busquets A."/>
            <person name="Imperial J."/>
            <person name="Ruiz-Argueso T."/>
        </authorList>
    </citation>
    <scope>NUCLEOTIDE SEQUENCE [LARGE SCALE GENOMIC DNA]</scope>
    <source>
        <strain evidence="1 2">CCBAU 23086</strain>
    </source>
</reference>
<dbReference type="EMBL" id="LLYB01000113">
    <property type="protein sequence ID" value="KRR17804.1"/>
    <property type="molecule type" value="Genomic_DNA"/>
</dbReference>
<name>A0A0R3MD49_9BRAD</name>
<proteinExistence type="predicted"/>
<evidence type="ECO:0000313" key="2">
    <source>
        <dbReference type="Proteomes" id="UP000051660"/>
    </source>
</evidence>
<sequence length="70" mass="8130">MVQARIAKQPDAKLWSICDQRWEVLIRDWRSQPPKTIFRFVRASTNELLQLANTVSGRDVAITVIAMYLL</sequence>
<dbReference type="AlphaFoldDB" id="A0A0R3MD49"/>